<gene>
    <name evidence="7" type="ORF">RCL2_000315500</name>
    <name evidence="6" type="ORF">RclHR1_02280021</name>
</gene>
<dbReference type="AlphaFoldDB" id="A0A2Z6RPK5"/>
<feature type="domain" description="Protein kinase" evidence="5">
    <location>
        <begin position="333"/>
        <end position="588"/>
    </location>
</feature>
<dbReference type="InterPro" id="IPR000719">
    <property type="entry name" value="Prot_kinase_dom"/>
</dbReference>
<reference evidence="6 8" key="1">
    <citation type="submission" date="2017-11" db="EMBL/GenBank/DDBJ databases">
        <title>The genome of Rhizophagus clarus HR1 reveals common genetic basis of auxotrophy among arbuscular mycorrhizal fungi.</title>
        <authorList>
            <person name="Kobayashi Y."/>
        </authorList>
    </citation>
    <scope>NUCLEOTIDE SEQUENCE [LARGE SCALE GENOMIC DNA]</scope>
    <source>
        <strain evidence="6 8">HR1</strain>
    </source>
</reference>
<keyword evidence="1" id="KW-0808">Transferase</keyword>
<evidence type="ECO:0000256" key="2">
    <source>
        <dbReference type="ARBA" id="ARBA00022741"/>
    </source>
</evidence>
<evidence type="ECO:0000256" key="3">
    <source>
        <dbReference type="ARBA" id="ARBA00022777"/>
    </source>
</evidence>
<keyword evidence="8" id="KW-1185">Reference proteome</keyword>
<accession>A0A2Z6RPK5</accession>
<dbReference type="PRINTS" id="PR00109">
    <property type="entry name" value="TYRKINASE"/>
</dbReference>
<evidence type="ECO:0000313" key="7">
    <source>
        <dbReference type="EMBL" id="GES75740.1"/>
    </source>
</evidence>
<dbReference type="GO" id="GO:0005524">
    <property type="term" value="F:ATP binding"/>
    <property type="evidence" value="ECO:0007669"/>
    <property type="project" value="UniProtKB-KW"/>
</dbReference>
<reference evidence="7" key="2">
    <citation type="submission" date="2019-10" db="EMBL/GenBank/DDBJ databases">
        <title>Conservation and host-specific expression of non-tandemly repeated heterogenous ribosome RNA gene in arbuscular mycorrhizal fungi.</title>
        <authorList>
            <person name="Maeda T."/>
            <person name="Kobayashi Y."/>
            <person name="Nakagawa T."/>
            <person name="Ezawa T."/>
            <person name="Yamaguchi K."/>
            <person name="Bino T."/>
            <person name="Nishimoto Y."/>
            <person name="Shigenobu S."/>
            <person name="Kawaguchi M."/>
        </authorList>
    </citation>
    <scope>NUCLEOTIDE SEQUENCE</scope>
    <source>
        <strain evidence="7">HR1</strain>
    </source>
</reference>
<dbReference type="Proteomes" id="UP000615446">
    <property type="component" value="Unassembled WGS sequence"/>
</dbReference>
<dbReference type="OrthoDB" id="2316832at2759"/>
<dbReference type="Pfam" id="PF07714">
    <property type="entry name" value="PK_Tyr_Ser-Thr"/>
    <property type="match status" value="1"/>
</dbReference>
<dbReference type="GO" id="GO:0004674">
    <property type="term" value="F:protein serine/threonine kinase activity"/>
    <property type="evidence" value="ECO:0007669"/>
    <property type="project" value="TreeGrafter"/>
</dbReference>
<proteinExistence type="predicted"/>
<protein>
    <submittedName>
        <fullName evidence="7">Kinase-like domain-containing protein</fullName>
    </submittedName>
</protein>
<evidence type="ECO:0000256" key="4">
    <source>
        <dbReference type="ARBA" id="ARBA00022840"/>
    </source>
</evidence>
<dbReference type="Gene3D" id="1.10.510.10">
    <property type="entry name" value="Transferase(Phosphotransferase) domain 1"/>
    <property type="match status" value="1"/>
</dbReference>
<dbReference type="EMBL" id="BEXD01001424">
    <property type="protein sequence ID" value="GBB94048.1"/>
    <property type="molecule type" value="Genomic_DNA"/>
</dbReference>
<keyword evidence="3 7" id="KW-0418">Kinase</keyword>
<dbReference type="InterPro" id="IPR051681">
    <property type="entry name" value="Ser/Thr_Kinases-Pseudokinases"/>
</dbReference>
<name>A0A2Z6RPK5_9GLOM</name>
<evidence type="ECO:0000256" key="1">
    <source>
        <dbReference type="ARBA" id="ARBA00022679"/>
    </source>
</evidence>
<dbReference type="PANTHER" id="PTHR44329">
    <property type="entry name" value="SERINE/THREONINE-PROTEIN KINASE TNNI3K-RELATED"/>
    <property type="match status" value="1"/>
</dbReference>
<sequence length="719" mass="84605">MDTYNNNTTNNLFKYTPKIKSNPFPILFIPFNNNNNTCNYCKNEYIETNLFKQKYCKICLIQYIKHTMGKKIYLDVHIRGYTQCIEHNKHEPTGNTDFCTRNIHEWCKYCSEISYFKRVITKSSYVSSLQSRVEDPSDLATIYAKGVKEFADKEEFGSSITIKSMISTLLQKGGGCEICGESKLLRSNYSFYQISSEWKESTLTKSPIPILHLPWWDTFDDCVACNKHLNFISDCQKWCSYCFIIYSGCRYCLMTNVIFGILDQSQCSKCKRISSIDIDISNNMDEFLISTINANHHKIVNYVKMFDPNPLNVYKYIKDNYYSIIKWIPYSDITNLEQLAKGGFGITYKANVNDYGLVAIKRFSNSQNISECFINFLNELKSLHRYYNHAFIIKCYGITRDPETKDYMLITEYANEGDLHNFLHNNFTKITWCEKLNILWRISKGLECIHKSNSIHRDFHSGNILLSGNWKIGDLVSSQPINNILLDNIIFGIIPYIAPEIFCGAKYSKEFDIFSMGMIMWELTSGYKPFYNVEHNINLIYEIIDGKRPDITDDTPKCFAKLMKKCWNSNPLKRPSITKICEIVQRWIDDLYYYYDYENYYNQQNINNDIVEQFKQAENKRLELINSKEFYPDFKKYHPGAIYNSRDLNDLIISNLTIPQYITKEFDFDINRKFSQKINSTVQTSLIYVNNKISRKRNFKELEFEIRNNVIQNQKRICI</sequence>
<evidence type="ECO:0000313" key="8">
    <source>
        <dbReference type="Proteomes" id="UP000247702"/>
    </source>
</evidence>
<comment type="caution">
    <text evidence="6">The sequence shown here is derived from an EMBL/GenBank/DDBJ whole genome shotgun (WGS) entry which is preliminary data.</text>
</comment>
<dbReference type="PANTHER" id="PTHR44329:SF288">
    <property type="entry name" value="MITOGEN-ACTIVATED PROTEIN KINASE KINASE KINASE 20"/>
    <property type="match status" value="1"/>
</dbReference>
<organism evidence="6 8">
    <name type="scientific">Rhizophagus clarus</name>
    <dbReference type="NCBI Taxonomy" id="94130"/>
    <lineage>
        <taxon>Eukaryota</taxon>
        <taxon>Fungi</taxon>
        <taxon>Fungi incertae sedis</taxon>
        <taxon>Mucoromycota</taxon>
        <taxon>Glomeromycotina</taxon>
        <taxon>Glomeromycetes</taxon>
        <taxon>Glomerales</taxon>
        <taxon>Glomeraceae</taxon>
        <taxon>Rhizophagus</taxon>
    </lineage>
</organism>
<dbReference type="Proteomes" id="UP000247702">
    <property type="component" value="Unassembled WGS sequence"/>
</dbReference>
<dbReference type="SUPFAM" id="SSF56112">
    <property type="entry name" value="Protein kinase-like (PK-like)"/>
    <property type="match status" value="1"/>
</dbReference>
<evidence type="ECO:0000259" key="5">
    <source>
        <dbReference type="PROSITE" id="PS50011"/>
    </source>
</evidence>
<dbReference type="PROSITE" id="PS50011">
    <property type="entry name" value="PROTEIN_KINASE_DOM"/>
    <property type="match status" value="1"/>
</dbReference>
<keyword evidence="2" id="KW-0547">Nucleotide-binding</keyword>
<dbReference type="EMBL" id="BLAL01000017">
    <property type="protein sequence ID" value="GES75740.1"/>
    <property type="molecule type" value="Genomic_DNA"/>
</dbReference>
<dbReference type="InterPro" id="IPR011009">
    <property type="entry name" value="Kinase-like_dom_sf"/>
</dbReference>
<dbReference type="InterPro" id="IPR001245">
    <property type="entry name" value="Ser-Thr/Tyr_kinase_cat_dom"/>
</dbReference>
<keyword evidence="4" id="KW-0067">ATP-binding</keyword>
<evidence type="ECO:0000313" key="6">
    <source>
        <dbReference type="EMBL" id="GBB94048.1"/>
    </source>
</evidence>